<accession>A0A9W4SJ78</accession>
<dbReference type="EMBL" id="CAMKVN010000698">
    <property type="protein sequence ID" value="CAI2170415.1"/>
    <property type="molecule type" value="Genomic_DNA"/>
</dbReference>
<proteinExistence type="predicted"/>
<feature type="compositionally biased region" description="Basic residues" evidence="1">
    <location>
        <begin position="62"/>
        <end position="76"/>
    </location>
</feature>
<feature type="signal peptide" evidence="2">
    <location>
        <begin position="1"/>
        <end position="19"/>
    </location>
</feature>
<keyword evidence="4" id="KW-1185">Reference proteome</keyword>
<sequence>MKRIISILITLLVYSLLLGESKPTRDAESNVFMNIDDNMLPLIISSHNSDKADNKYTISSGGHKHPKHPKNPKHSKRAYVHFTDPPELTKGLLIFWETRENTTLIFGQFESGFVEGKEKDYSFKVFKGSKEIVDLKPDNESLDALLKIRPNGSTDPFLFSVNTTLISGNNNIVKGEVVISKPDTLIGKNRIFVLHC</sequence>
<dbReference type="Proteomes" id="UP001153678">
    <property type="component" value="Unassembled WGS sequence"/>
</dbReference>
<dbReference type="AlphaFoldDB" id="A0A9W4SJ78"/>
<keyword evidence="2" id="KW-0732">Signal</keyword>
<evidence type="ECO:0000256" key="1">
    <source>
        <dbReference type="SAM" id="MobiDB-lite"/>
    </source>
</evidence>
<feature type="chain" id="PRO_5040877128" evidence="2">
    <location>
        <begin position="20"/>
        <end position="196"/>
    </location>
</feature>
<dbReference type="OrthoDB" id="2407119at2759"/>
<protein>
    <submittedName>
        <fullName evidence="3">9076_t:CDS:1</fullName>
    </submittedName>
</protein>
<evidence type="ECO:0000256" key="2">
    <source>
        <dbReference type="SAM" id="SignalP"/>
    </source>
</evidence>
<organism evidence="3 4">
    <name type="scientific">Funneliformis geosporum</name>
    <dbReference type="NCBI Taxonomy" id="1117311"/>
    <lineage>
        <taxon>Eukaryota</taxon>
        <taxon>Fungi</taxon>
        <taxon>Fungi incertae sedis</taxon>
        <taxon>Mucoromycota</taxon>
        <taxon>Glomeromycotina</taxon>
        <taxon>Glomeromycetes</taxon>
        <taxon>Glomerales</taxon>
        <taxon>Glomeraceae</taxon>
        <taxon>Funneliformis</taxon>
    </lineage>
</organism>
<feature type="region of interest" description="Disordered" evidence="1">
    <location>
        <begin position="54"/>
        <end position="76"/>
    </location>
</feature>
<evidence type="ECO:0000313" key="3">
    <source>
        <dbReference type="EMBL" id="CAI2170415.1"/>
    </source>
</evidence>
<reference evidence="3" key="1">
    <citation type="submission" date="2022-08" db="EMBL/GenBank/DDBJ databases">
        <authorList>
            <person name="Kallberg Y."/>
            <person name="Tangrot J."/>
            <person name="Rosling A."/>
        </authorList>
    </citation>
    <scope>NUCLEOTIDE SEQUENCE</scope>
    <source>
        <strain evidence="3">Wild A</strain>
    </source>
</reference>
<evidence type="ECO:0000313" key="4">
    <source>
        <dbReference type="Proteomes" id="UP001153678"/>
    </source>
</evidence>
<comment type="caution">
    <text evidence="3">The sequence shown here is derived from an EMBL/GenBank/DDBJ whole genome shotgun (WGS) entry which is preliminary data.</text>
</comment>
<name>A0A9W4SJ78_9GLOM</name>
<gene>
    <name evidence="3" type="ORF">FWILDA_LOCUS4571</name>
</gene>